<protein>
    <submittedName>
        <fullName evidence="2">Sugar nucleotide-binding protein</fullName>
    </submittedName>
</protein>
<dbReference type="AlphaFoldDB" id="A0A6L8VGS5"/>
<keyword evidence="3" id="KW-1185">Reference proteome</keyword>
<organism evidence="2 3">
    <name type="scientific">Frigidibacter albus</name>
    <dbReference type="NCBI Taxonomy" id="1465486"/>
    <lineage>
        <taxon>Bacteria</taxon>
        <taxon>Pseudomonadati</taxon>
        <taxon>Pseudomonadota</taxon>
        <taxon>Alphaproteobacteria</taxon>
        <taxon>Rhodobacterales</taxon>
        <taxon>Paracoccaceae</taxon>
        <taxon>Frigidibacter</taxon>
    </lineage>
</organism>
<comment type="caution">
    <text evidence="2">The sequence shown here is derived from an EMBL/GenBank/DDBJ whole genome shotgun (WGS) entry which is preliminary data.</text>
</comment>
<proteinExistence type="predicted"/>
<feature type="domain" description="NAD-dependent epimerase/dehydratase" evidence="1">
    <location>
        <begin position="74"/>
        <end position="141"/>
    </location>
</feature>
<dbReference type="InterPro" id="IPR036291">
    <property type="entry name" value="NAD(P)-bd_dom_sf"/>
</dbReference>
<dbReference type="EMBL" id="WWNR01000005">
    <property type="protein sequence ID" value="MZQ89433.1"/>
    <property type="molecule type" value="Genomic_DNA"/>
</dbReference>
<dbReference type="SUPFAM" id="SSF51735">
    <property type="entry name" value="NAD(P)-binding Rossmann-fold domains"/>
    <property type="match status" value="1"/>
</dbReference>
<dbReference type="Gene3D" id="3.40.50.720">
    <property type="entry name" value="NAD(P)-binding Rossmann-like Domain"/>
    <property type="match status" value="1"/>
</dbReference>
<name>A0A6L8VGS5_9RHOB</name>
<evidence type="ECO:0000259" key="1">
    <source>
        <dbReference type="Pfam" id="PF01370"/>
    </source>
</evidence>
<gene>
    <name evidence="2" type="ORF">GS660_10055</name>
</gene>
<dbReference type="Pfam" id="PF01370">
    <property type="entry name" value="Epimerase"/>
    <property type="match status" value="1"/>
</dbReference>
<evidence type="ECO:0000313" key="3">
    <source>
        <dbReference type="Proteomes" id="UP000477083"/>
    </source>
</evidence>
<sequence>MTGAAPRIAVLGAGGRVGSLLQRSGAMPGALWLSRRGGEGVEPWDPLAEPAPKTLQGVEVMICLAGATVGPDLSANTRLALVAVDAAAAAGIGHVFIASSIAVYGSEGTPWREDAPLRPQSGYGRAKVDMEAALRAAPAKGAEWKGAGAAASLALGGAQGAAKGRVALQVRPGSGVPQVSVLRMGNVVGADALSAAIAGGQPVMLDLCPGGGSPMRSVIGPVTLGRALMSLAARAGSGAGLASVLNLAQPGPVAMAALCVAAGREFGWRAATPQTLALAALDTGAVEAIVPLPAADPAALIAEWRAAGGLP</sequence>
<reference evidence="2 3" key="1">
    <citation type="submission" date="2020-01" db="EMBL/GenBank/DDBJ databases">
        <title>Frigidibacter albus SP32T (=CGMCC 1.13995T).</title>
        <authorList>
            <person name="Liao X."/>
        </authorList>
    </citation>
    <scope>NUCLEOTIDE SEQUENCE [LARGE SCALE GENOMIC DNA]</scope>
    <source>
        <strain evidence="2 3">SP32</strain>
    </source>
</reference>
<dbReference type="Proteomes" id="UP000477083">
    <property type="component" value="Unassembled WGS sequence"/>
</dbReference>
<accession>A0A6L8VGS5</accession>
<dbReference type="InterPro" id="IPR001509">
    <property type="entry name" value="Epimerase_deHydtase"/>
</dbReference>
<dbReference type="OrthoDB" id="7687386at2"/>
<dbReference type="RefSeq" id="WP_161345968.1">
    <property type="nucleotide sequence ID" value="NZ_BMGW01000005.1"/>
</dbReference>
<evidence type="ECO:0000313" key="2">
    <source>
        <dbReference type="EMBL" id="MZQ89433.1"/>
    </source>
</evidence>